<dbReference type="OrthoDB" id="9943020at2759"/>
<organism evidence="2 3">
    <name type="scientific">Liparis tanakae</name>
    <name type="common">Tanaka's snailfish</name>
    <dbReference type="NCBI Taxonomy" id="230148"/>
    <lineage>
        <taxon>Eukaryota</taxon>
        <taxon>Metazoa</taxon>
        <taxon>Chordata</taxon>
        <taxon>Craniata</taxon>
        <taxon>Vertebrata</taxon>
        <taxon>Euteleostomi</taxon>
        <taxon>Actinopterygii</taxon>
        <taxon>Neopterygii</taxon>
        <taxon>Teleostei</taxon>
        <taxon>Neoteleostei</taxon>
        <taxon>Acanthomorphata</taxon>
        <taxon>Eupercaria</taxon>
        <taxon>Perciformes</taxon>
        <taxon>Cottioidei</taxon>
        <taxon>Cottales</taxon>
        <taxon>Liparidae</taxon>
        <taxon>Liparis</taxon>
    </lineage>
</organism>
<evidence type="ECO:0000313" key="3">
    <source>
        <dbReference type="Proteomes" id="UP000314294"/>
    </source>
</evidence>
<sequence length="341" mass="37663">MIVSSEEELWTQEDAAWEQTPERRLVEVLLDISEEDFVNELEPHEYHCYAGWEDAKGDRKSKPASPADRTLPDAARSPSVASDPRCESRVGLQNHGKKHTPLSQHAGPEAALQKDCSEWPFVNSVLKTPSKPPLREKPEREGPLRETPSQPLHLHSRYPAHRATQLVPIQNFTFLPPIIPSSLNSQKAGGQLCCGNKAREGETAEETHFLLDARSGPRGARAEHVANPELPTCSAVLTSRYWTCPRNPHLFSALSVAIPERYRVPMSSKPDTVHRASYQAARGLTQALLSGTASGGHLYPTTVHLIRSMAVRLPHTFTIQTSAPGSRSDGSYTLHSAWDST</sequence>
<dbReference type="EMBL" id="SRLO01000099">
    <property type="protein sequence ID" value="TNN75780.1"/>
    <property type="molecule type" value="Genomic_DNA"/>
</dbReference>
<feature type="compositionally biased region" description="Basic and acidic residues" evidence="1">
    <location>
        <begin position="52"/>
        <end position="61"/>
    </location>
</feature>
<name>A0A4Z2ICV5_9TELE</name>
<evidence type="ECO:0000256" key="1">
    <source>
        <dbReference type="SAM" id="MobiDB-lite"/>
    </source>
</evidence>
<evidence type="ECO:0000313" key="2">
    <source>
        <dbReference type="EMBL" id="TNN75780.1"/>
    </source>
</evidence>
<dbReference type="Proteomes" id="UP000314294">
    <property type="component" value="Unassembled WGS sequence"/>
</dbReference>
<feature type="region of interest" description="Disordered" evidence="1">
    <location>
        <begin position="320"/>
        <end position="341"/>
    </location>
</feature>
<gene>
    <name evidence="2" type="ORF">EYF80_013927</name>
</gene>
<accession>A0A4Z2ICV5</accession>
<keyword evidence="3" id="KW-1185">Reference proteome</keyword>
<comment type="caution">
    <text evidence="2">The sequence shown here is derived from an EMBL/GenBank/DDBJ whole genome shotgun (WGS) entry which is preliminary data.</text>
</comment>
<proteinExistence type="predicted"/>
<protein>
    <submittedName>
        <fullName evidence="2">Uncharacterized protein</fullName>
    </submittedName>
</protein>
<dbReference type="AlphaFoldDB" id="A0A4Z2ICV5"/>
<feature type="region of interest" description="Disordered" evidence="1">
    <location>
        <begin position="124"/>
        <end position="152"/>
    </location>
</feature>
<feature type="region of interest" description="Disordered" evidence="1">
    <location>
        <begin position="52"/>
        <end position="111"/>
    </location>
</feature>
<reference evidence="2 3" key="1">
    <citation type="submission" date="2019-03" db="EMBL/GenBank/DDBJ databases">
        <title>First draft genome of Liparis tanakae, snailfish: a comprehensive survey of snailfish specific genes.</title>
        <authorList>
            <person name="Kim W."/>
            <person name="Song I."/>
            <person name="Jeong J.-H."/>
            <person name="Kim D."/>
            <person name="Kim S."/>
            <person name="Ryu S."/>
            <person name="Song J.Y."/>
            <person name="Lee S.K."/>
        </authorList>
    </citation>
    <scope>NUCLEOTIDE SEQUENCE [LARGE SCALE GENOMIC DNA]</scope>
    <source>
        <tissue evidence="2">Muscle</tissue>
    </source>
</reference>
<feature type="compositionally biased region" description="Basic and acidic residues" evidence="1">
    <location>
        <begin position="133"/>
        <end position="144"/>
    </location>
</feature>